<feature type="region of interest" description="Disordered" evidence="1">
    <location>
        <begin position="736"/>
        <end position="774"/>
    </location>
</feature>
<keyword evidence="4" id="KW-1185">Reference proteome</keyword>
<dbReference type="InterPro" id="IPR040976">
    <property type="entry name" value="Pkinase_fungal"/>
</dbReference>
<protein>
    <recommendedName>
        <fullName evidence="2">Fungal-type protein kinase domain-containing protein</fullName>
    </recommendedName>
</protein>
<feature type="compositionally biased region" description="Basic residues" evidence="1">
    <location>
        <begin position="736"/>
        <end position="746"/>
    </location>
</feature>
<feature type="region of interest" description="Disordered" evidence="1">
    <location>
        <begin position="110"/>
        <end position="149"/>
    </location>
</feature>
<dbReference type="SUPFAM" id="SSF56112">
    <property type="entry name" value="Protein kinase-like (PK-like)"/>
    <property type="match status" value="1"/>
</dbReference>
<evidence type="ECO:0000313" key="3">
    <source>
        <dbReference type="EMBL" id="GJE91969.1"/>
    </source>
</evidence>
<dbReference type="Pfam" id="PF17667">
    <property type="entry name" value="Pkinase_fungal"/>
    <property type="match status" value="1"/>
</dbReference>
<feature type="compositionally biased region" description="Basic and acidic residues" evidence="1">
    <location>
        <begin position="110"/>
        <end position="126"/>
    </location>
</feature>
<comment type="caution">
    <text evidence="3">The sequence shown here is derived from an EMBL/GenBank/DDBJ whole genome shotgun (WGS) entry which is preliminary data.</text>
</comment>
<accession>A0A9P3GDV5</accession>
<evidence type="ECO:0000259" key="2">
    <source>
        <dbReference type="Pfam" id="PF17667"/>
    </source>
</evidence>
<reference evidence="3 4" key="1">
    <citation type="submission" date="2021-08" db="EMBL/GenBank/DDBJ databases">
        <title>Draft Genome Sequence of Phanerochaete sordida strain YK-624.</title>
        <authorList>
            <person name="Mori T."/>
            <person name="Dohra H."/>
            <person name="Suzuki T."/>
            <person name="Kawagishi H."/>
            <person name="Hirai H."/>
        </authorList>
    </citation>
    <scope>NUCLEOTIDE SEQUENCE [LARGE SCALE GENOMIC DNA]</scope>
    <source>
        <strain evidence="3 4">YK-624</strain>
    </source>
</reference>
<dbReference type="AlphaFoldDB" id="A0A9P3GDV5"/>
<gene>
    <name evidence="3" type="ORF">PsYK624_081210</name>
</gene>
<organism evidence="3 4">
    <name type="scientific">Phanerochaete sordida</name>
    <dbReference type="NCBI Taxonomy" id="48140"/>
    <lineage>
        <taxon>Eukaryota</taxon>
        <taxon>Fungi</taxon>
        <taxon>Dikarya</taxon>
        <taxon>Basidiomycota</taxon>
        <taxon>Agaricomycotina</taxon>
        <taxon>Agaricomycetes</taxon>
        <taxon>Polyporales</taxon>
        <taxon>Phanerochaetaceae</taxon>
        <taxon>Phanerochaete</taxon>
    </lineage>
</organism>
<dbReference type="OrthoDB" id="5592585at2759"/>
<sequence length="808" mass="90928">MATASPPQVQIVAKDSKFNQFVPPTDVLQIQYSYGMTGHCSGPAPPDLFFDKLLPKPEHVSAEGPSLEECLARADFQPVQKAKAERDMQIRLNECIRKIKLSKRLQIFDTGDKRENSTDQRPDHQLELLPEGEPNEQWEHPSNTKMHKPRPFNFWKPSLAIESKFSNGKDGFTDDKRSVTNNTTAGSRTRGQLGLYADQQFACLHMRFLYQLEIVGRHARILYYDRSGVIVCKSFDYALEKEYLVRFLWLWARMTPEQQGWDSTVRDATAGERQTFVDAVGRFLSSTPRQLPVGYDPRGTGSKVYVVQVADDDQPSGFHEVIIGSPFYTSRSVPGRGTCVYLAYSTIAKEICVLKDSWAIDDPAFEPEKNILDDLKAANVPGCPSVICGGDVVVGDDSQATAVQDWATNQEYREWRTPCSPWIHKHVHRRILMDFVYPVECVKNSEEFLTVIRGVAECMGHADQIGIRHRDLTPAHMGFVDTEDGIKPILMDWDHAGRKDEVIEVKPGGVVPYCSGTVQFMSADLLQDHAGPHETRRKTHCLIDDAQSLLWVLAYGAFHWFHHDVITALGTVSHNLFDEMSKPVHAGGPYLWFGGQMKRDVLRQRLLANLPFASPVLKKVLTAIASKWSEYYNFVMIAESLPIYKSNAENAYAQLEDPFWYVEQITAALEAGRGAGELPIADRAIPAGDTRDAVPASFDHKQYEDDRTSTFAEHEAGGDTSSLVETGIARMPPRRALRGGKRKRKAKDVDADVYKPPKMKRKGRDESPENVAPLGAPWYSRARTYLTEPLNRMGILGKNGVKDWKANR</sequence>
<name>A0A9P3GDV5_9APHY</name>
<dbReference type="EMBL" id="BPQB01000024">
    <property type="protein sequence ID" value="GJE91969.1"/>
    <property type="molecule type" value="Genomic_DNA"/>
</dbReference>
<evidence type="ECO:0000313" key="4">
    <source>
        <dbReference type="Proteomes" id="UP000703269"/>
    </source>
</evidence>
<dbReference type="Proteomes" id="UP000703269">
    <property type="component" value="Unassembled WGS sequence"/>
</dbReference>
<dbReference type="InterPro" id="IPR011009">
    <property type="entry name" value="Kinase-like_dom_sf"/>
</dbReference>
<feature type="domain" description="Fungal-type protein kinase" evidence="2">
    <location>
        <begin position="185"/>
        <end position="555"/>
    </location>
</feature>
<proteinExistence type="predicted"/>
<evidence type="ECO:0000256" key="1">
    <source>
        <dbReference type="SAM" id="MobiDB-lite"/>
    </source>
</evidence>